<reference evidence="3" key="1">
    <citation type="submission" date="2017-09" db="EMBL/GenBank/DDBJ databases">
        <title>Depth-based differentiation of microbial function through sediment-hosted aquifers and enrichment of novel symbionts in the deep terrestrial subsurface.</title>
        <authorList>
            <person name="Probst A.J."/>
            <person name="Ladd B."/>
            <person name="Jarett J.K."/>
            <person name="Geller-Mcgrath D.E."/>
            <person name="Sieber C.M.K."/>
            <person name="Emerson J.B."/>
            <person name="Anantharaman K."/>
            <person name="Thomas B.C."/>
            <person name="Malmstrom R."/>
            <person name="Stieglmeier M."/>
            <person name="Klingl A."/>
            <person name="Woyke T."/>
            <person name="Ryan C.M."/>
            <person name="Banfield J.F."/>
        </authorList>
    </citation>
    <scope>NUCLEOTIDE SEQUENCE [LARGE SCALE GENOMIC DNA]</scope>
</reference>
<accession>A0A2H0TCU1</accession>
<feature type="transmembrane region" description="Helical" evidence="1">
    <location>
        <begin position="43"/>
        <end position="67"/>
    </location>
</feature>
<name>A0A2H0TCU1_9BACT</name>
<comment type="caution">
    <text evidence="2">The sequence shown here is derived from an EMBL/GenBank/DDBJ whole genome shotgun (WGS) entry which is preliminary data.</text>
</comment>
<proteinExistence type="predicted"/>
<evidence type="ECO:0000313" key="2">
    <source>
        <dbReference type="EMBL" id="PIR69363.1"/>
    </source>
</evidence>
<dbReference type="EMBL" id="PFCO01000008">
    <property type="protein sequence ID" value="PIR69363.1"/>
    <property type="molecule type" value="Genomic_DNA"/>
</dbReference>
<keyword evidence="1" id="KW-1133">Transmembrane helix</keyword>
<dbReference type="Proteomes" id="UP000231503">
    <property type="component" value="Unassembled WGS sequence"/>
</dbReference>
<protein>
    <submittedName>
        <fullName evidence="2">Uncharacterized protein</fullName>
    </submittedName>
</protein>
<gene>
    <name evidence="2" type="ORF">COU47_03265</name>
</gene>
<keyword evidence="1" id="KW-0472">Membrane</keyword>
<keyword evidence="1" id="KW-0812">Transmembrane</keyword>
<evidence type="ECO:0000313" key="3">
    <source>
        <dbReference type="Proteomes" id="UP000231503"/>
    </source>
</evidence>
<dbReference type="AlphaFoldDB" id="A0A2H0TCU1"/>
<organism evidence="2 3">
    <name type="scientific">Candidatus Niyogibacteria bacterium CG10_big_fil_rev_8_21_14_0_10_46_36</name>
    <dbReference type="NCBI Taxonomy" id="1974726"/>
    <lineage>
        <taxon>Bacteria</taxon>
        <taxon>Candidatus Niyogiibacteriota</taxon>
    </lineage>
</organism>
<sequence>MYTFLSSGAVADCLKTVGDAALCSTLHTAYPPLWWVSTTFGTIVFSLFFLTWALVLVNLGLLMFFLVHKLFGKKK</sequence>
<evidence type="ECO:0000256" key="1">
    <source>
        <dbReference type="SAM" id="Phobius"/>
    </source>
</evidence>